<keyword evidence="2" id="KW-1185">Reference proteome</keyword>
<evidence type="ECO:0000313" key="1">
    <source>
        <dbReference type="EMBL" id="KAF0764228.1"/>
    </source>
</evidence>
<proteinExistence type="predicted"/>
<name>A0A6G0Z1J6_APHCR</name>
<organism evidence="1 2">
    <name type="scientific">Aphis craccivora</name>
    <name type="common">Cowpea aphid</name>
    <dbReference type="NCBI Taxonomy" id="307492"/>
    <lineage>
        <taxon>Eukaryota</taxon>
        <taxon>Metazoa</taxon>
        <taxon>Ecdysozoa</taxon>
        <taxon>Arthropoda</taxon>
        <taxon>Hexapoda</taxon>
        <taxon>Insecta</taxon>
        <taxon>Pterygota</taxon>
        <taxon>Neoptera</taxon>
        <taxon>Paraneoptera</taxon>
        <taxon>Hemiptera</taxon>
        <taxon>Sternorrhyncha</taxon>
        <taxon>Aphidomorpha</taxon>
        <taxon>Aphidoidea</taxon>
        <taxon>Aphididae</taxon>
        <taxon>Aphidini</taxon>
        <taxon>Aphis</taxon>
        <taxon>Aphis</taxon>
    </lineage>
</organism>
<dbReference type="EMBL" id="VUJU01001694">
    <property type="protein sequence ID" value="KAF0764228.1"/>
    <property type="molecule type" value="Genomic_DNA"/>
</dbReference>
<dbReference type="OrthoDB" id="6624493at2759"/>
<protein>
    <submittedName>
        <fullName evidence="1">Envelope fusion protein</fullName>
    </submittedName>
</protein>
<dbReference type="AlphaFoldDB" id="A0A6G0Z1J6"/>
<evidence type="ECO:0000313" key="2">
    <source>
        <dbReference type="Proteomes" id="UP000478052"/>
    </source>
</evidence>
<reference evidence="1 2" key="1">
    <citation type="submission" date="2019-08" db="EMBL/GenBank/DDBJ databases">
        <title>Whole genome of Aphis craccivora.</title>
        <authorList>
            <person name="Voronova N.V."/>
            <person name="Shulinski R.S."/>
            <person name="Bandarenka Y.V."/>
            <person name="Zhorov D.G."/>
            <person name="Warner D."/>
        </authorList>
    </citation>
    <scope>NUCLEOTIDE SEQUENCE [LARGE SCALE GENOMIC DNA]</scope>
    <source>
        <strain evidence="1">180601</strain>
        <tissue evidence="1">Whole Body</tissue>
    </source>
</reference>
<feature type="non-terminal residue" evidence="1">
    <location>
        <position position="1"/>
    </location>
</feature>
<dbReference type="Proteomes" id="UP000478052">
    <property type="component" value="Unassembled WGS sequence"/>
</dbReference>
<accession>A0A6G0Z1J6</accession>
<comment type="caution">
    <text evidence="1">The sequence shown here is derived from an EMBL/GenBank/DDBJ whole genome shotgun (WGS) entry which is preliminary data.</text>
</comment>
<gene>
    <name evidence="1" type="ORF">FWK35_00008375</name>
</gene>
<sequence>KTKNRRQFTTSTETQLLHCTETVIFIICPELQPIQHDSKEQPCEITLFKNPDQLP</sequence>